<dbReference type="EMBL" id="JAVDYC010000001">
    <property type="protein sequence ID" value="MDR7327321.1"/>
    <property type="molecule type" value="Genomic_DNA"/>
</dbReference>
<accession>A0AAE3ZYT0</accession>
<proteinExistence type="predicted"/>
<dbReference type="Proteomes" id="UP001183629">
    <property type="component" value="Unassembled WGS sequence"/>
</dbReference>
<name>A0AAE3ZYT0_9ACTN</name>
<gene>
    <name evidence="2" type="ORF">J2S44_007571</name>
</gene>
<dbReference type="NCBIfam" id="TIGR02243">
    <property type="entry name" value="putative baseplate assembly protein"/>
    <property type="match status" value="1"/>
</dbReference>
<dbReference type="InterPro" id="IPR011749">
    <property type="entry name" value="CHP02243"/>
</dbReference>
<evidence type="ECO:0000256" key="1">
    <source>
        <dbReference type="SAM" id="MobiDB-lite"/>
    </source>
</evidence>
<organism evidence="2 3">
    <name type="scientific">Catenuloplanes niger</name>
    <dbReference type="NCBI Taxonomy" id="587534"/>
    <lineage>
        <taxon>Bacteria</taxon>
        <taxon>Bacillati</taxon>
        <taxon>Actinomycetota</taxon>
        <taxon>Actinomycetes</taxon>
        <taxon>Micromonosporales</taxon>
        <taxon>Micromonosporaceae</taxon>
        <taxon>Catenuloplanes</taxon>
    </lineage>
</organism>
<feature type="compositionally biased region" description="Gly residues" evidence="1">
    <location>
        <begin position="217"/>
        <end position="239"/>
    </location>
</feature>
<evidence type="ECO:0000313" key="3">
    <source>
        <dbReference type="Proteomes" id="UP001183629"/>
    </source>
</evidence>
<keyword evidence="3" id="KW-1185">Reference proteome</keyword>
<dbReference type="AlphaFoldDB" id="A0AAE3ZYT0"/>
<protein>
    <submittedName>
        <fullName evidence="2">Phage baseplate assembly protein</fullName>
    </submittedName>
</protein>
<evidence type="ECO:0000313" key="2">
    <source>
        <dbReference type="EMBL" id="MDR7327321.1"/>
    </source>
</evidence>
<reference evidence="2 3" key="1">
    <citation type="submission" date="2023-07" db="EMBL/GenBank/DDBJ databases">
        <title>Sequencing the genomes of 1000 actinobacteria strains.</title>
        <authorList>
            <person name="Klenk H.-P."/>
        </authorList>
    </citation>
    <scope>NUCLEOTIDE SEQUENCE [LARGE SCALE GENOMIC DNA]</scope>
    <source>
        <strain evidence="2 3">DSM 44711</strain>
    </source>
</reference>
<sequence length="657" mass="68499">MSLTPPVLDDLTWDAMVEAARRRIPAESLGEWTLHAPVDPGITLVELLAYLLEQQLYRLDQVPDELVVAVLRLLGVPGPLPARPAGTVLALSTSHAGTVPAGTVLSRDPLARVTFTLRDDVTVLPVEVSRLIAGGRDRAADLAARRGVPLLATTGEPAEFRVELRATGPVPAGATLSLLVELDAGVRHPPSWSAQAADVPAPAALTWSWYRPDGDGSRTGGSRPGGGSSAGSRPGGDGPGRAEAACDVVDGTAGLRRSGIVTLTLPGERPVYGLRVRARSATFAAPPVLLALVPNAGAAEQSETRVADAELDEQTRAWLRLPGQHLTLPDARGRLLDAVLRIRRGGEWQTWRRVDAFTFAGPGDRVFRLDRETGELRFGDGLTGAIPVPDRDGGAVAVRYRLGGGTAGNGGRTANWVAVRGVGDDVLVTAHNPVPAEGGRDPETVAEARARAGDELAAVHRAVTAADFEELAAGTPGVAIARAHAQVGGHPAYPGTPVPGAVTVRIVPDVRRDDGLGSPVRPDPGMLAAVRKRLAAARLIGTEVFVCPPRYRRVALRVTLASRPADPAAVTRRIRDGLRRHLDPVVGDGGAGWPFGGPLRPSALRRVAQDAAGDTAEVTGVAIGLDGAPPAEDCADVPLRAGELVAAGDITVREGTR</sequence>
<dbReference type="RefSeq" id="WP_310424536.1">
    <property type="nucleotide sequence ID" value="NZ_JAVDYC010000001.1"/>
</dbReference>
<feature type="region of interest" description="Disordered" evidence="1">
    <location>
        <begin position="210"/>
        <end position="244"/>
    </location>
</feature>
<comment type="caution">
    <text evidence="2">The sequence shown here is derived from an EMBL/GenBank/DDBJ whole genome shotgun (WGS) entry which is preliminary data.</text>
</comment>